<name>A0ABX6P3W7_9BURK</name>
<evidence type="ECO:0000256" key="1">
    <source>
        <dbReference type="ARBA" id="ARBA00006987"/>
    </source>
</evidence>
<feature type="signal peptide" evidence="2">
    <location>
        <begin position="1"/>
        <end position="31"/>
    </location>
</feature>
<protein>
    <recommendedName>
        <fullName evidence="5">ABC transporter substrate-binding protein</fullName>
    </recommendedName>
</protein>
<sequence>MASASASLFRRGVLRLCAGVVLCASAGFAAAQTESTARLLVGFPPGGSADIIARLMADKLQGVLKRTVIVENKPGAGGRLVVESIKNAPADGSVMMIAPETISTTAPIVFKKLTYDPAKDYVPVSLLVQFPFALAVGSDPKVATFAEYVQWAKANPTKASFGSPAPGSPPHFFGLLIGKSIGVDMVHAPFLGTAPIVTNPAGGQISAGISSAGDLIEHHRGGRIRVVAVSSENRMPQLPEVPTFVELGFPDGVGTGFYAMYAPPKTSAAAIQQWNQAVRQVLAMPDVQEKFRSMGLQPMATSPDEVTRMTTQGAAKWGPIIRASGFSLD</sequence>
<dbReference type="PIRSF" id="PIRSF017082">
    <property type="entry name" value="YflP"/>
    <property type="match status" value="1"/>
</dbReference>
<accession>A0ABX6P3W7</accession>
<evidence type="ECO:0008006" key="5">
    <source>
        <dbReference type="Google" id="ProtNLM"/>
    </source>
</evidence>
<dbReference type="Gene3D" id="3.40.190.150">
    <property type="entry name" value="Bordetella uptake gene, domain 1"/>
    <property type="match status" value="1"/>
</dbReference>
<reference evidence="3 4" key="1">
    <citation type="submission" date="2020-05" db="EMBL/GenBank/DDBJ databases">
        <title>Ramlibacter rhizophilus sp. nov., isolated from rhizosphere soil of national flower Mugunghwa from South Korea.</title>
        <authorList>
            <person name="Zheng-Fei Y."/>
            <person name="Huan T."/>
        </authorList>
    </citation>
    <scope>NUCLEOTIDE SEQUENCE [LARGE SCALE GENOMIC DNA]</scope>
    <source>
        <strain evidence="3 4">H242</strain>
    </source>
</reference>
<dbReference type="Proteomes" id="UP000500826">
    <property type="component" value="Chromosome"/>
</dbReference>
<evidence type="ECO:0000256" key="2">
    <source>
        <dbReference type="SAM" id="SignalP"/>
    </source>
</evidence>
<evidence type="ECO:0000313" key="4">
    <source>
        <dbReference type="Proteomes" id="UP000500826"/>
    </source>
</evidence>
<gene>
    <name evidence="3" type="ORF">HK414_17225</name>
</gene>
<dbReference type="Pfam" id="PF03401">
    <property type="entry name" value="TctC"/>
    <property type="match status" value="1"/>
</dbReference>
<keyword evidence="4" id="KW-1185">Reference proteome</keyword>
<dbReference type="InterPro" id="IPR042100">
    <property type="entry name" value="Bug_dom1"/>
</dbReference>
<organism evidence="3 4">
    <name type="scientific">Ramlibacter terrae</name>
    <dbReference type="NCBI Taxonomy" id="2732511"/>
    <lineage>
        <taxon>Bacteria</taxon>
        <taxon>Pseudomonadati</taxon>
        <taxon>Pseudomonadota</taxon>
        <taxon>Betaproteobacteria</taxon>
        <taxon>Burkholderiales</taxon>
        <taxon>Comamonadaceae</taxon>
        <taxon>Ramlibacter</taxon>
    </lineage>
</organism>
<dbReference type="Gene3D" id="3.40.190.10">
    <property type="entry name" value="Periplasmic binding protein-like II"/>
    <property type="match status" value="1"/>
</dbReference>
<keyword evidence="2" id="KW-0732">Signal</keyword>
<proteinExistence type="inferred from homology"/>
<dbReference type="InterPro" id="IPR005064">
    <property type="entry name" value="BUG"/>
</dbReference>
<dbReference type="PANTHER" id="PTHR42928">
    <property type="entry name" value="TRICARBOXYLATE-BINDING PROTEIN"/>
    <property type="match status" value="1"/>
</dbReference>
<dbReference type="EMBL" id="CP053418">
    <property type="protein sequence ID" value="QJW84768.1"/>
    <property type="molecule type" value="Genomic_DNA"/>
</dbReference>
<dbReference type="CDD" id="cd13579">
    <property type="entry name" value="PBP2_Bug_NagM"/>
    <property type="match status" value="1"/>
</dbReference>
<feature type="chain" id="PRO_5046051559" description="ABC transporter substrate-binding protein" evidence="2">
    <location>
        <begin position="32"/>
        <end position="329"/>
    </location>
</feature>
<comment type="similarity">
    <text evidence="1">Belongs to the UPF0065 (bug) family.</text>
</comment>
<evidence type="ECO:0000313" key="3">
    <source>
        <dbReference type="EMBL" id="QJW84768.1"/>
    </source>
</evidence>
<dbReference type="PANTHER" id="PTHR42928:SF5">
    <property type="entry name" value="BLR1237 PROTEIN"/>
    <property type="match status" value="1"/>
</dbReference>